<evidence type="ECO:0000313" key="4">
    <source>
        <dbReference type="Proteomes" id="UP001183817"/>
    </source>
</evidence>
<organism evidence="3 4">
    <name type="scientific">Paeniglutamicibacter sulfureus</name>
    <dbReference type="NCBI Taxonomy" id="43666"/>
    <lineage>
        <taxon>Bacteria</taxon>
        <taxon>Bacillati</taxon>
        <taxon>Actinomycetota</taxon>
        <taxon>Actinomycetes</taxon>
        <taxon>Micrococcales</taxon>
        <taxon>Micrococcaceae</taxon>
        <taxon>Paeniglutamicibacter</taxon>
    </lineage>
</organism>
<comment type="caution">
    <text evidence="3">The sequence shown here is derived from an EMBL/GenBank/DDBJ whole genome shotgun (WGS) entry which is preliminary data.</text>
</comment>
<evidence type="ECO:0000313" key="3">
    <source>
        <dbReference type="EMBL" id="MDR7359975.1"/>
    </source>
</evidence>
<reference evidence="3 4" key="1">
    <citation type="submission" date="2023-07" db="EMBL/GenBank/DDBJ databases">
        <title>Sequencing the genomes of 1000 actinobacteria strains.</title>
        <authorList>
            <person name="Klenk H.-P."/>
        </authorList>
    </citation>
    <scope>NUCLEOTIDE SEQUENCE [LARGE SCALE GENOMIC DNA]</scope>
    <source>
        <strain evidence="3 4">DSM 20167</strain>
    </source>
</reference>
<keyword evidence="1" id="KW-1133">Transmembrane helix</keyword>
<sequence length="124" mass="12800">MTQQNERGSAAVEFAIVLPVLLMLVMGIIEFGHAYNAQLTLTQAAREGVRVMAISNDPVKARSATKMAATSLFSSITDGNVAISPAACTPGTQASVTITYPLSTITGIVSPITLTGKGVMRCGG</sequence>
<keyword evidence="1" id="KW-0812">Transmembrane</keyword>
<dbReference type="Proteomes" id="UP001183817">
    <property type="component" value="Unassembled WGS sequence"/>
</dbReference>
<keyword evidence="1" id="KW-0472">Membrane</keyword>
<dbReference type="RefSeq" id="WP_310292632.1">
    <property type="nucleotide sequence ID" value="NZ_BAAAWO010000001.1"/>
</dbReference>
<accession>A0ABU2BMU7</accession>
<feature type="transmembrane region" description="Helical" evidence="1">
    <location>
        <begin position="12"/>
        <end position="35"/>
    </location>
</feature>
<dbReference type="InterPro" id="IPR012495">
    <property type="entry name" value="TadE-like_dom"/>
</dbReference>
<proteinExistence type="predicted"/>
<dbReference type="EMBL" id="JAVDYI010000001">
    <property type="protein sequence ID" value="MDR7359975.1"/>
    <property type="molecule type" value="Genomic_DNA"/>
</dbReference>
<dbReference type="Pfam" id="PF07811">
    <property type="entry name" value="TadE"/>
    <property type="match status" value="1"/>
</dbReference>
<evidence type="ECO:0000256" key="1">
    <source>
        <dbReference type="SAM" id="Phobius"/>
    </source>
</evidence>
<keyword evidence="4" id="KW-1185">Reference proteome</keyword>
<protein>
    <submittedName>
        <fullName evidence="3">Flp pilus assembly protein TadG</fullName>
    </submittedName>
</protein>
<gene>
    <name evidence="3" type="ORF">J2S64_003666</name>
</gene>
<name>A0ABU2BMU7_9MICC</name>
<feature type="domain" description="TadE-like" evidence="2">
    <location>
        <begin position="8"/>
        <end position="50"/>
    </location>
</feature>
<evidence type="ECO:0000259" key="2">
    <source>
        <dbReference type="Pfam" id="PF07811"/>
    </source>
</evidence>